<reference evidence="1" key="1">
    <citation type="journal article" date="2019" name="Sci. Rep.">
        <title>Draft genome of Tanacetum cinerariifolium, the natural source of mosquito coil.</title>
        <authorList>
            <person name="Yamashiro T."/>
            <person name="Shiraishi A."/>
            <person name="Satake H."/>
            <person name="Nakayama K."/>
        </authorList>
    </citation>
    <scope>NUCLEOTIDE SEQUENCE</scope>
</reference>
<proteinExistence type="predicted"/>
<sequence length="140" mass="15652">MHALVKWKLYDSCGVHHVTSKDKEIFMLVEKDYPLKKDLALVMISYKLQVENYSQMANDLILKIYKIATSPRQQGIEFQLAEEVPTASEEGCHCQKKREATARNIALLSSQEGTCNLPGSGFTFLLAVTSFFTGSGKSIC</sequence>
<evidence type="ECO:0000313" key="1">
    <source>
        <dbReference type="EMBL" id="GFB26327.1"/>
    </source>
</evidence>
<dbReference type="AlphaFoldDB" id="A0A699L5C8"/>
<name>A0A699L5C8_TANCI</name>
<dbReference type="EMBL" id="BKCJ010588201">
    <property type="protein sequence ID" value="GFB26327.1"/>
    <property type="molecule type" value="Genomic_DNA"/>
</dbReference>
<protein>
    <submittedName>
        <fullName evidence="1">Uncharacterized protein</fullName>
    </submittedName>
</protein>
<comment type="caution">
    <text evidence="1">The sequence shown here is derived from an EMBL/GenBank/DDBJ whole genome shotgun (WGS) entry which is preliminary data.</text>
</comment>
<organism evidence="1">
    <name type="scientific">Tanacetum cinerariifolium</name>
    <name type="common">Dalmatian daisy</name>
    <name type="synonym">Chrysanthemum cinerariifolium</name>
    <dbReference type="NCBI Taxonomy" id="118510"/>
    <lineage>
        <taxon>Eukaryota</taxon>
        <taxon>Viridiplantae</taxon>
        <taxon>Streptophyta</taxon>
        <taxon>Embryophyta</taxon>
        <taxon>Tracheophyta</taxon>
        <taxon>Spermatophyta</taxon>
        <taxon>Magnoliopsida</taxon>
        <taxon>eudicotyledons</taxon>
        <taxon>Gunneridae</taxon>
        <taxon>Pentapetalae</taxon>
        <taxon>asterids</taxon>
        <taxon>campanulids</taxon>
        <taxon>Asterales</taxon>
        <taxon>Asteraceae</taxon>
        <taxon>Asteroideae</taxon>
        <taxon>Anthemideae</taxon>
        <taxon>Anthemidinae</taxon>
        <taxon>Tanacetum</taxon>
    </lineage>
</organism>
<feature type="non-terminal residue" evidence="1">
    <location>
        <position position="140"/>
    </location>
</feature>
<gene>
    <name evidence="1" type="ORF">Tci_698298</name>
</gene>
<accession>A0A699L5C8</accession>